<dbReference type="Gene3D" id="1.10.1660.10">
    <property type="match status" value="1"/>
</dbReference>
<dbReference type="SMART" id="SM00422">
    <property type="entry name" value="HTH_MERR"/>
    <property type="match status" value="1"/>
</dbReference>
<evidence type="ECO:0000256" key="1">
    <source>
        <dbReference type="ARBA" id="ARBA00022491"/>
    </source>
</evidence>
<dbReference type="PROSITE" id="PS50937">
    <property type="entry name" value="HTH_MERR_2"/>
    <property type="match status" value="1"/>
</dbReference>
<keyword evidence="7" id="KW-1185">Reference proteome</keyword>
<evidence type="ECO:0000256" key="2">
    <source>
        <dbReference type="ARBA" id="ARBA00023015"/>
    </source>
</evidence>
<dbReference type="PRINTS" id="PR00040">
    <property type="entry name" value="HTHMERR"/>
</dbReference>
<dbReference type="HOGENOM" id="CLU_764576_0_0_5"/>
<evidence type="ECO:0000256" key="4">
    <source>
        <dbReference type="ARBA" id="ARBA00023163"/>
    </source>
</evidence>
<dbReference type="RefSeq" id="WP_024315889.1">
    <property type="nucleotide sequence ID" value="NZ_ATTO01000026.1"/>
</dbReference>
<dbReference type="Pfam" id="PF13411">
    <property type="entry name" value="MerR_1"/>
    <property type="match status" value="1"/>
</dbReference>
<dbReference type="KEGG" id="rhl:LPU83_3584"/>
<keyword evidence="2" id="KW-0805">Transcription regulation</keyword>
<proteinExistence type="predicted"/>
<dbReference type="GO" id="GO:0003700">
    <property type="term" value="F:DNA-binding transcription factor activity"/>
    <property type="evidence" value="ECO:0007669"/>
    <property type="project" value="InterPro"/>
</dbReference>
<dbReference type="CDD" id="cd00592">
    <property type="entry name" value="HTH_MerR-like"/>
    <property type="match status" value="1"/>
</dbReference>
<feature type="domain" description="HTH merR-type" evidence="5">
    <location>
        <begin position="17"/>
        <end position="78"/>
    </location>
</feature>
<dbReference type="InterPro" id="IPR047057">
    <property type="entry name" value="MerR_fam"/>
</dbReference>
<keyword evidence="3" id="KW-0238">DNA-binding</keyword>
<evidence type="ECO:0000256" key="3">
    <source>
        <dbReference type="ARBA" id="ARBA00023125"/>
    </source>
</evidence>
<name>W6RD66_9HYPH</name>
<reference evidence="6" key="1">
    <citation type="submission" date="2013-11" db="EMBL/GenBank/DDBJ databases">
        <title>Draft genome sequence of the broad-host-range Rhizobium sp. LPU83 strain, a member of the low-genetic diversity Oregon-like Rhizobium sp. group.</title>
        <authorList>
            <person name="Wibberg D."/>
            <person name="Puehler A."/>
            <person name="Schlueter A."/>
        </authorList>
    </citation>
    <scope>NUCLEOTIDE SEQUENCE [LARGE SCALE GENOMIC DNA]</scope>
    <source>
        <strain evidence="6">LPU83</strain>
    </source>
</reference>
<dbReference type="PANTHER" id="PTHR30204">
    <property type="entry name" value="REDOX-CYCLING DRUG-SENSING TRANSCRIPTIONAL ACTIVATOR SOXR"/>
    <property type="match status" value="1"/>
</dbReference>
<dbReference type="InterPro" id="IPR000551">
    <property type="entry name" value="MerR-type_HTH_dom"/>
</dbReference>
<dbReference type="InterPro" id="IPR009061">
    <property type="entry name" value="DNA-bd_dom_put_sf"/>
</dbReference>
<keyword evidence="4" id="KW-0804">Transcription</keyword>
<dbReference type="GO" id="GO:0003677">
    <property type="term" value="F:DNA binding"/>
    <property type="evidence" value="ECO:0007669"/>
    <property type="project" value="UniProtKB-KW"/>
</dbReference>
<evidence type="ECO:0000313" key="7">
    <source>
        <dbReference type="Proteomes" id="UP000019443"/>
    </source>
</evidence>
<gene>
    <name evidence="6" type="ORF">LPU83_3584</name>
</gene>
<sequence>MTGRINENLWLTAAQCAERMGLTVRALRLYEARGLINPRRTGKNWRLYGLSDIARLHEILALKRMGLSLAHITQLLAGRAIDLDRTLAMQQAALVALRERAEEGLALIRASRQRIAGGEPIAIHDLIKIARETDMSDDTADAVAWRRYEQARPRTEVSIDPALYSRCVGAYRFPNGGVMTISMCEGGLAAQLTGQDRLDIYPEKEDVFFYRVVPAQLSFAHENGAPAEGLILHQNGYEQIARRIDEGLAQEIAAELESRIRDKRPVAGSEARLLSLIDEAARGEYDLGRMTEPLAAATREQAQKIKADLEKAGPVKGHVFKGVSPEGWDVYEVVFENELMEWRFTLAEDGRFSGAWIRPLP</sequence>
<protein>
    <submittedName>
        <fullName evidence="6">UPF0089 protein</fullName>
    </submittedName>
</protein>
<organism evidence="6 7">
    <name type="scientific">Rhizobium favelukesii</name>
    <dbReference type="NCBI Taxonomy" id="348824"/>
    <lineage>
        <taxon>Bacteria</taxon>
        <taxon>Pseudomonadati</taxon>
        <taxon>Pseudomonadota</taxon>
        <taxon>Alphaproteobacteria</taxon>
        <taxon>Hyphomicrobiales</taxon>
        <taxon>Rhizobiaceae</taxon>
        <taxon>Rhizobium/Agrobacterium group</taxon>
        <taxon>Rhizobium</taxon>
    </lineage>
</organism>
<dbReference type="eggNOG" id="COG0789">
    <property type="taxonomic scope" value="Bacteria"/>
</dbReference>
<dbReference type="Proteomes" id="UP000019443">
    <property type="component" value="Chromosome"/>
</dbReference>
<dbReference type="PATRIC" id="fig|348824.6.peg.3854"/>
<dbReference type="PANTHER" id="PTHR30204:SF69">
    <property type="entry name" value="MERR-FAMILY TRANSCRIPTIONAL REGULATOR"/>
    <property type="match status" value="1"/>
</dbReference>
<accession>W6RD66</accession>
<keyword evidence="1" id="KW-0678">Repressor</keyword>
<dbReference type="EMBL" id="HG916852">
    <property type="protein sequence ID" value="CDM59227.1"/>
    <property type="molecule type" value="Genomic_DNA"/>
</dbReference>
<dbReference type="SUPFAM" id="SSF46955">
    <property type="entry name" value="Putative DNA-binding domain"/>
    <property type="match status" value="1"/>
</dbReference>
<dbReference type="AlphaFoldDB" id="W6RD66"/>
<evidence type="ECO:0000313" key="6">
    <source>
        <dbReference type="EMBL" id="CDM59227.1"/>
    </source>
</evidence>
<evidence type="ECO:0000259" key="5">
    <source>
        <dbReference type="PROSITE" id="PS50937"/>
    </source>
</evidence>